<evidence type="ECO:0000256" key="9">
    <source>
        <dbReference type="ARBA" id="ARBA00022833"/>
    </source>
</evidence>
<name>A0A9P6U7Z6_9FUNG</name>
<feature type="domain" description="CCHC-type" evidence="16">
    <location>
        <begin position="1533"/>
        <end position="1547"/>
    </location>
</feature>
<dbReference type="InterPro" id="IPR056824">
    <property type="entry name" value="PGAP1_TMD"/>
</dbReference>
<feature type="domain" description="CCHC-type" evidence="16">
    <location>
        <begin position="1588"/>
        <end position="1603"/>
    </location>
</feature>
<dbReference type="GO" id="GO:0005789">
    <property type="term" value="C:endoplasmic reticulum membrane"/>
    <property type="evidence" value="ECO:0007669"/>
    <property type="project" value="UniProtKB-SubCell"/>
</dbReference>
<evidence type="ECO:0000256" key="1">
    <source>
        <dbReference type="ARBA" id="ARBA00004477"/>
    </source>
</evidence>
<dbReference type="Gene3D" id="3.40.50.1820">
    <property type="entry name" value="alpha/beta hydrolase"/>
    <property type="match status" value="1"/>
</dbReference>
<dbReference type="InterPro" id="IPR036875">
    <property type="entry name" value="Znf_CCHC_sf"/>
</dbReference>
<dbReference type="InterPro" id="IPR029058">
    <property type="entry name" value="AB_hydrolase_fold"/>
</dbReference>
<feature type="compositionally biased region" description="Basic and acidic residues" evidence="15">
    <location>
        <begin position="123"/>
        <end position="136"/>
    </location>
</feature>
<dbReference type="InterPro" id="IPR036265">
    <property type="entry name" value="HIT-like_sf"/>
</dbReference>
<dbReference type="Gene3D" id="3.30.428.10">
    <property type="entry name" value="HIT-like"/>
    <property type="match status" value="1"/>
</dbReference>
<dbReference type="InterPro" id="IPR001878">
    <property type="entry name" value="Znf_CCHC"/>
</dbReference>
<dbReference type="SUPFAM" id="SSF54197">
    <property type="entry name" value="HIT-like"/>
    <property type="match status" value="1"/>
</dbReference>
<keyword evidence="9" id="KW-0862">Zinc</keyword>
<evidence type="ECO:0000256" key="13">
    <source>
        <dbReference type="PROSITE-ProRule" id="PRU00047"/>
    </source>
</evidence>
<comment type="similarity">
    <text evidence="2 14">Belongs to the GPI inositol-deacylase family.</text>
</comment>
<dbReference type="GO" id="GO:0008270">
    <property type="term" value="F:zinc ion binding"/>
    <property type="evidence" value="ECO:0007669"/>
    <property type="project" value="UniProtKB-KW"/>
</dbReference>
<feature type="transmembrane region" description="Helical" evidence="14">
    <location>
        <begin position="864"/>
        <end position="885"/>
    </location>
</feature>
<dbReference type="InterPro" id="IPR025829">
    <property type="entry name" value="Zn_knuckle_CX2CX3GHX4C"/>
</dbReference>
<comment type="subcellular location">
    <subcellularLocation>
        <location evidence="1">Endoplasmic reticulum membrane</location>
        <topology evidence="1">Multi-pass membrane protein</topology>
    </subcellularLocation>
</comment>
<dbReference type="EC" id="3.1.-.-" evidence="14"/>
<accession>A0A9P6U7Z6</accession>
<dbReference type="CDD" id="cd07380">
    <property type="entry name" value="MPP_CWF19_N"/>
    <property type="match status" value="1"/>
</dbReference>
<dbReference type="Pfam" id="PF07819">
    <property type="entry name" value="PGAP1"/>
    <property type="match status" value="1"/>
</dbReference>
<dbReference type="Pfam" id="PF04676">
    <property type="entry name" value="CwfJ_C_2"/>
    <property type="match status" value="1"/>
</dbReference>
<dbReference type="GO" id="GO:0003676">
    <property type="term" value="F:nucleic acid binding"/>
    <property type="evidence" value="ECO:0007669"/>
    <property type="project" value="InterPro"/>
</dbReference>
<sequence length="1857" mass="208360">MDHSRDQDQEHRSHPIKPTSHHSQRHPQPDQYKESQYTTPESNGTPQVTNAPRRSERLRYSNGYNQQGSPSHCDQRQNHPTRRLSASIQSNTASATYATASSSSSGTISTPTSPSRYSLPYSHKNDHPVDDEHSLGSERGTAYTATAQMNGRSRTRTSLTLLGCIFHSNFYRQVDPKFCQDTYMQPKFYKLLGFDRQRTAFAGKYGLLLFRDQYDYKLQVPPNMLTDYDSIYTIDKEAKVEPLGIPALFIPGNAGSAKQMRSIAKEASKFFYETLAENQRNGKTHARPIDFFTVDFNEEFSALHGHSLLEQAEFLNDAIAYILSLYDDDRRRSDPTLPRPTSVLIVGHSMGGIVARSLFTMKNYLPGTVNTILTAATPHMVPPVTLDFEISNIYDRIESFWSRGFQGPEAPLSNVSLISIAGGNLDIVVNGDSGNIHNIVPQSHGFTVFTSSIPHAWLGSDHLSILWCNQIAAVIGRALVDVVDARYAQQVKPLEERMTVFRNHFLTGVDDPQEETVGPKGEEDLIVVSDFAHTIVESGSALAYPLKNSAMREAEQVDSHLYIMPIPRKTGIDTLVLLTNHHLGMDSRLDVLLCRDLSAATRTSSSSSFNPTRMSCRRDAFSAIPIPASSAAHQTSSHQGKYSRGQEFRFISEKINNFDMKDDHFLVVLDKGNKLGEPGFLIAEAASETATTTTIETTTLENGLRVHGFPERPSLVSTLRLPNIDNSLLTYTLIVDRKGCYETERFSPMLRQSSWTMYEDRYAVNIVSKESGVDINFHGDIPYYERIQLPGKKGIELRFWMDPTCPVPLSLNLQVDKYGSMGKVVIRYRMVVLVFTFLVVALTLRAQFKAFNKGEPFMPFGVTLTRLITTTFWKFSALLAVIALVQSLQAKTTFTFEEPIPERTWNAHENAADEIIQGPGGVRSTSQTAYEQMIQARISRSESLFPDLRLEDALLGSNDTFFWFLAPVFFQVAIGIVIFIWVMLNTLVRLSAALLRFMMNHGRRYVLGKAISKSLSKRSRGVRRRVITTVVLFIMVATFVPYQFAFVVAVLVHIVSCVRSLRLAQATNSHKSQAAWDRHHYLMSIFVMFFLLLPCTLPVLMVWIRNLSVQWYEPFSSDHRLDYIAPFIFFVEAVTDGAMVPRTPERGYAAITIGILNFIIVFLIMYGVRYSWQIFFMSRIWIVWLLVLQLKDTEMTSKLTKIVERHCRALSRPSKRPTLVVGSANGDLRNLCSKAGTINSKHGPFDILICTGNFFAKETPMETIDDILEDKLDFPITTYFMYGDHGVPGIIERTALRKQGEVCNNLFYLGSHGVMKTAQDVKIASLSGSYDSALYEADQDQEDFDKSLLKGLYTKPEVDALIQAVKPISIMDTTKRGVDIFLTHEWPAGITKEGPTPISAAPVPANLSASTFSHPVATATAALQPRYHFATSAAQFWERAPYRNTNGAEHATRFIGLGDVGNKNKQRWFYAFNLVPLANASDEVLTASINPATTDSPLATAAELKRGHDQTEGESFFWDNKRARNEPPTGYVCRRCHQPGHFIKDCKAETQVPPQSYVCNKCNTSGHYIKDCPKLKEEGSSLPQGYVCKICNKPGHRIQECPEAASRPPRTNGGNAPAQQGPPPPCWFCLSNPEIDKNLIVSIGTEMYMTMAKGQLPITTSSSPLIPGGGHVLLITINHYPSFRTVDPSARSDLESELKKYKDGLRQLYKSKGAAMVTWELNTGGRMQHAHVQIMAIPSDKADEVEHRFQKDIGSFFQEDTRPGHEDRAQHKAAWQDHLPSSPKDGFFKVELPNGKTLICPIPERQRIDMQFGRTVLAEVLETPERANWKSCVKIADEEREDSVAFKNVFKAYDFTL</sequence>
<keyword evidence="5" id="KW-0479">Metal-binding</keyword>
<dbReference type="InterPro" id="IPR006767">
    <property type="entry name" value="Cwf19-like_C_dom-2"/>
</dbReference>
<reference evidence="17" key="1">
    <citation type="journal article" date="2020" name="Fungal Divers.">
        <title>Resolving the Mortierellaceae phylogeny through synthesis of multi-gene phylogenetics and phylogenomics.</title>
        <authorList>
            <person name="Vandepol N."/>
            <person name="Liber J."/>
            <person name="Desiro A."/>
            <person name="Na H."/>
            <person name="Kennedy M."/>
            <person name="Barry K."/>
            <person name="Grigoriev I.V."/>
            <person name="Miller A.N."/>
            <person name="O'Donnell K."/>
            <person name="Stajich J.E."/>
            <person name="Bonito G."/>
        </authorList>
    </citation>
    <scope>NUCLEOTIDE SEQUENCE</scope>
    <source>
        <strain evidence="17">KOD948</strain>
    </source>
</reference>
<feature type="compositionally biased region" description="Low complexity" evidence="15">
    <location>
        <begin position="97"/>
        <end position="115"/>
    </location>
</feature>
<evidence type="ECO:0000313" key="17">
    <source>
        <dbReference type="EMBL" id="KAG0263560.1"/>
    </source>
</evidence>
<evidence type="ECO:0000256" key="8">
    <source>
        <dbReference type="ARBA" id="ARBA00022824"/>
    </source>
</evidence>
<feature type="transmembrane region" description="Helical" evidence="14">
    <location>
        <begin position="1147"/>
        <end position="1166"/>
    </location>
</feature>
<dbReference type="InterPro" id="IPR006768">
    <property type="entry name" value="Cwf19-like_C_dom-1"/>
</dbReference>
<keyword evidence="4 14" id="KW-0812">Transmembrane</keyword>
<keyword evidence="8 14" id="KW-0256">Endoplasmic reticulum</keyword>
<feature type="region of interest" description="Disordered" evidence="15">
    <location>
        <begin position="1602"/>
        <end position="1621"/>
    </location>
</feature>
<evidence type="ECO:0000256" key="14">
    <source>
        <dbReference type="RuleBase" id="RU365011"/>
    </source>
</evidence>
<gene>
    <name evidence="17" type="primary">BST1_2</name>
    <name evidence="17" type="ORF">BG011_008624</name>
</gene>
<dbReference type="GO" id="GO:0006505">
    <property type="term" value="P:GPI anchor metabolic process"/>
    <property type="evidence" value="ECO:0007669"/>
    <property type="project" value="TreeGrafter"/>
</dbReference>
<keyword evidence="18" id="KW-1185">Reference proteome</keyword>
<feature type="transmembrane region" description="Helical" evidence="14">
    <location>
        <begin position="1081"/>
        <end position="1103"/>
    </location>
</feature>
<proteinExistence type="inferred from homology"/>
<dbReference type="GO" id="GO:0015031">
    <property type="term" value="P:protein transport"/>
    <property type="evidence" value="ECO:0007669"/>
    <property type="project" value="UniProtKB-KW"/>
</dbReference>
<dbReference type="Pfam" id="PF25141">
    <property type="entry name" value="PGAP1_2nd"/>
    <property type="match status" value="1"/>
</dbReference>
<dbReference type="SMART" id="SM00343">
    <property type="entry name" value="ZnF_C2HC"/>
    <property type="match status" value="3"/>
</dbReference>
<comment type="caution">
    <text evidence="17">The sequence shown here is derived from an EMBL/GenBank/DDBJ whole genome shotgun (WGS) entry which is preliminary data.</text>
</comment>
<dbReference type="EMBL" id="JAAAJA010000072">
    <property type="protein sequence ID" value="KAG0263560.1"/>
    <property type="molecule type" value="Genomic_DNA"/>
</dbReference>
<feature type="region of interest" description="Disordered" evidence="15">
    <location>
        <begin position="1"/>
        <end position="84"/>
    </location>
</feature>
<dbReference type="OrthoDB" id="444325at2759"/>
<dbReference type="Proteomes" id="UP000726737">
    <property type="component" value="Unassembled WGS sequence"/>
</dbReference>
<evidence type="ECO:0000256" key="5">
    <source>
        <dbReference type="ARBA" id="ARBA00022723"/>
    </source>
</evidence>
<dbReference type="Pfam" id="PF25140">
    <property type="entry name" value="PGAP1_TMD"/>
    <property type="match status" value="1"/>
</dbReference>
<feature type="transmembrane region" description="Helical" evidence="14">
    <location>
        <begin position="961"/>
        <end position="988"/>
    </location>
</feature>
<evidence type="ECO:0000256" key="11">
    <source>
        <dbReference type="ARBA" id="ARBA00022989"/>
    </source>
</evidence>
<keyword evidence="7 14" id="KW-0378">Hydrolase</keyword>
<evidence type="ECO:0000313" key="18">
    <source>
        <dbReference type="Proteomes" id="UP000726737"/>
    </source>
</evidence>
<keyword evidence="11 14" id="KW-1133">Transmembrane helix</keyword>
<evidence type="ECO:0000256" key="6">
    <source>
        <dbReference type="ARBA" id="ARBA00022771"/>
    </source>
</evidence>
<dbReference type="Pfam" id="PF13696">
    <property type="entry name" value="zf-CCHC_2"/>
    <property type="match status" value="3"/>
</dbReference>
<dbReference type="InterPro" id="IPR039529">
    <property type="entry name" value="PGAP1/BST1"/>
</dbReference>
<evidence type="ECO:0000256" key="3">
    <source>
        <dbReference type="ARBA" id="ARBA00022448"/>
    </source>
</evidence>
<feature type="compositionally biased region" description="Polar residues" evidence="15">
    <location>
        <begin position="62"/>
        <end position="72"/>
    </location>
</feature>
<feature type="compositionally biased region" description="Basic and acidic residues" evidence="15">
    <location>
        <begin position="1"/>
        <end position="13"/>
    </location>
</feature>
<organism evidence="17 18">
    <name type="scientific">Mortierella polycephala</name>
    <dbReference type="NCBI Taxonomy" id="41804"/>
    <lineage>
        <taxon>Eukaryota</taxon>
        <taxon>Fungi</taxon>
        <taxon>Fungi incertae sedis</taxon>
        <taxon>Mucoromycota</taxon>
        <taxon>Mortierellomycotina</taxon>
        <taxon>Mortierellomycetes</taxon>
        <taxon>Mortierellales</taxon>
        <taxon>Mortierellaceae</taxon>
        <taxon>Mortierella</taxon>
    </lineage>
</organism>
<evidence type="ECO:0000256" key="2">
    <source>
        <dbReference type="ARBA" id="ARBA00006931"/>
    </source>
</evidence>
<keyword evidence="12 14" id="KW-0472">Membrane</keyword>
<dbReference type="GO" id="GO:0006888">
    <property type="term" value="P:endoplasmic reticulum to Golgi vesicle-mediated transport"/>
    <property type="evidence" value="ECO:0007669"/>
    <property type="project" value="TreeGrafter"/>
</dbReference>
<protein>
    <recommendedName>
        <fullName evidence="14">GPI inositol-deacylase</fullName>
        <ecNumber evidence="14">3.1.-.-</ecNumber>
    </recommendedName>
</protein>
<comment type="caution">
    <text evidence="14">Lacks conserved residue(s) required for the propagation of feature annotation.</text>
</comment>
<keyword evidence="3 14" id="KW-0813">Transport</keyword>
<feature type="compositionally biased region" description="Polar residues" evidence="15">
    <location>
        <begin position="34"/>
        <end position="52"/>
    </location>
</feature>
<dbReference type="InterPro" id="IPR012908">
    <property type="entry name" value="PGAP1-ab_dom-like"/>
</dbReference>
<evidence type="ECO:0000256" key="15">
    <source>
        <dbReference type="SAM" id="MobiDB-lite"/>
    </source>
</evidence>
<keyword evidence="6 13" id="KW-0863">Zinc-finger</keyword>
<keyword evidence="10 14" id="KW-0653">Protein transport</keyword>
<dbReference type="PANTHER" id="PTHR15495">
    <property type="entry name" value="NEGATIVE REGULATOR OF VESICLE FORMATION-RELATED"/>
    <property type="match status" value="1"/>
</dbReference>
<dbReference type="Gene3D" id="4.10.60.10">
    <property type="entry name" value="Zinc finger, CCHC-type"/>
    <property type="match status" value="3"/>
</dbReference>
<dbReference type="PANTHER" id="PTHR15495:SF7">
    <property type="entry name" value="GPI INOSITOL-DEACYLASE"/>
    <property type="match status" value="1"/>
</dbReference>
<dbReference type="Pfam" id="PF04677">
    <property type="entry name" value="CwfJ_C_1"/>
    <property type="match status" value="1"/>
</dbReference>
<comment type="function">
    <text evidence="14">Involved in inositol deacylation of GPI-anchored proteins which plays important roles in the quality control and ER-associated degradation of GPI-anchored proteins.</text>
</comment>
<evidence type="ECO:0000256" key="7">
    <source>
        <dbReference type="ARBA" id="ARBA00022801"/>
    </source>
</evidence>
<dbReference type="PROSITE" id="PS50158">
    <property type="entry name" value="ZF_CCHC"/>
    <property type="match status" value="3"/>
</dbReference>
<evidence type="ECO:0000259" key="16">
    <source>
        <dbReference type="PROSITE" id="PS50158"/>
    </source>
</evidence>
<feature type="transmembrane region" description="Helical" evidence="14">
    <location>
        <begin position="826"/>
        <end position="844"/>
    </location>
</feature>
<feature type="domain" description="CCHC-type" evidence="16">
    <location>
        <begin position="1559"/>
        <end position="1574"/>
    </location>
</feature>
<dbReference type="SUPFAM" id="SSF53474">
    <property type="entry name" value="alpha/beta-Hydrolases"/>
    <property type="match status" value="1"/>
</dbReference>
<dbReference type="SUPFAM" id="SSF57756">
    <property type="entry name" value="Retrovirus zinc finger-like domains"/>
    <property type="match status" value="1"/>
</dbReference>
<evidence type="ECO:0000256" key="12">
    <source>
        <dbReference type="ARBA" id="ARBA00023136"/>
    </source>
</evidence>
<feature type="region of interest" description="Disordered" evidence="15">
    <location>
        <begin position="97"/>
        <end position="137"/>
    </location>
</feature>
<evidence type="ECO:0000256" key="10">
    <source>
        <dbReference type="ARBA" id="ARBA00022927"/>
    </source>
</evidence>
<evidence type="ECO:0000256" key="4">
    <source>
        <dbReference type="ARBA" id="ARBA00022692"/>
    </source>
</evidence>
<dbReference type="GO" id="GO:0050185">
    <property type="term" value="F:phosphatidylinositol deacylase activity"/>
    <property type="evidence" value="ECO:0007669"/>
    <property type="project" value="TreeGrafter"/>
</dbReference>